<evidence type="ECO:0000313" key="7">
    <source>
        <dbReference type="Proteomes" id="UP001232973"/>
    </source>
</evidence>
<dbReference type="InterPro" id="IPR058637">
    <property type="entry name" value="YknX-like_C"/>
</dbReference>
<dbReference type="SUPFAM" id="SSF111369">
    <property type="entry name" value="HlyD-like secretion proteins"/>
    <property type="match status" value="1"/>
</dbReference>
<dbReference type="NCBIfam" id="TIGR01730">
    <property type="entry name" value="RND_mfp"/>
    <property type="match status" value="1"/>
</dbReference>
<dbReference type="PANTHER" id="PTHR30469:SF15">
    <property type="entry name" value="HLYD FAMILY OF SECRETION PROTEINS"/>
    <property type="match status" value="1"/>
</dbReference>
<evidence type="ECO:0000256" key="3">
    <source>
        <dbReference type="SAM" id="Phobius"/>
    </source>
</evidence>
<dbReference type="Gene3D" id="1.10.287.470">
    <property type="entry name" value="Helix hairpin bin"/>
    <property type="match status" value="1"/>
</dbReference>
<feature type="domain" description="YknX-like beta-barrel" evidence="5">
    <location>
        <begin position="206"/>
        <end position="277"/>
    </location>
</feature>
<gene>
    <name evidence="6" type="ORF">J2S03_001051</name>
</gene>
<sequence>MTAEAANGRKRRRWWTSIILLCCLLAAAGVWWLVHPKAPAVQLVTVRRQTMQNQIFTAGTVKPTQRQVVMMDQLSAPFDHFDVATGQTVQSGQALITLENSSQAAALTAARQTETSAENTLAQAQAEYQAASAVMKPQLYAAVANAQTALAQAQAQLNQAQAAYNATFIRAQFSGTVLTENPGGLDSQGNAAPLLELVGRQNEVVLDVSEVDAVHLRKGMSADITSEAFPGKTWTGHVQTVASFATEDSSGTGQVEVDVAVPKGFPVPLGYQVNVNIVSASHTKVPVIPYDALVQQGSAYEVFVYRQGRVQAQSVTLGITGTDAVEVTQGLTPGEQVVLNPPSGLTNGEAVNVRD</sequence>
<comment type="caution">
    <text evidence="6">The sequence shown here is derived from an EMBL/GenBank/DDBJ whole genome shotgun (WGS) entry which is preliminary data.</text>
</comment>
<keyword evidence="7" id="KW-1185">Reference proteome</keyword>
<dbReference type="Gene3D" id="2.40.50.100">
    <property type="match status" value="1"/>
</dbReference>
<dbReference type="InterPro" id="IPR058636">
    <property type="entry name" value="Beta-barrel_YknX"/>
</dbReference>
<reference evidence="6 7" key="1">
    <citation type="submission" date="2023-07" db="EMBL/GenBank/DDBJ databases">
        <title>Genomic Encyclopedia of Type Strains, Phase IV (KMG-IV): sequencing the most valuable type-strain genomes for metagenomic binning, comparative biology and taxonomic classification.</title>
        <authorList>
            <person name="Goeker M."/>
        </authorList>
    </citation>
    <scope>NUCLEOTIDE SEQUENCE [LARGE SCALE GENOMIC DNA]</scope>
    <source>
        <strain evidence="6 7">DSM 4006</strain>
    </source>
</reference>
<dbReference type="Gene3D" id="2.40.30.170">
    <property type="match status" value="1"/>
</dbReference>
<dbReference type="InterPro" id="IPR006143">
    <property type="entry name" value="RND_pump_MFP"/>
</dbReference>
<feature type="transmembrane region" description="Helical" evidence="3">
    <location>
        <begin position="14"/>
        <end position="34"/>
    </location>
</feature>
<dbReference type="Pfam" id="PF25990">
    <property type="entry name" value="Beta-barrel_YknX"/>
    <property type="match status" value="1"/>
</dbReference>
<name>A0ABT9XG11_9BACL</name>
<dbReference type="Pfam" id="PF25989">
    <property type="entry name" value="YknX_C"/>
    <property type="match status" value="1"/>
</dbReference>
<keyword evidence="3" id="KW-0812">Transmembrane</keyword>
<proteinExistence type="inferred from homology"/>
<evidence type="ECO:0000259" key="4">
    <source>
        <dbReference type="Pfam" id="PF25989"/>
    </source>
</evidence>
<organism evidence="6 7">
    <name type="scientific">Alicyclobacillus cycloheptanicus</name>
    <dbReference type="NCBI Taxonomy" id="1457"/>
    <lineage>
        <taxon>Bacteria</taxon>
        <taxon>Bacillati</taxon>
        <taxon>Bacillota</taxon>
        <taxon>Bacilli</taxon>
        <taxon>Bacillales</taxon>
        <taxon>Alicyclobacillaceae</taxon>
        <taxon>Alicyclobacillus</taxon>
    </lineage>
</organism>
<comment type="similarity">
    <text evidence="1">Belongs to the membrane fusion protein (MFP) (TC 8.A.1) family.</text>
</comment>
<feature type="domain" description="YknX-like C-terminal permuted SH3-like" evidence="4">
    <location>
        <begin position="287"/>
        <end position="353"/>
    </location>
</feature>
<evidence type="ECO:0000256" key="1">
    <source>
        <dbReference type="ARBA" id="ARBA00009477"/>
    </source>
</evidence>
<keyword evidence="2" id="KW-0175">Coiled coil</keyword>
<keyword evidence="3" id="KW-1133">Transmembrane helix</keyword>
<evidence type="ECO:0000259" key="5">
    <source>
        <dbReference type="Pfam" id="PF25990"/>
    </source>
</evidence>
<dbReference type="Proteomes" id="UP001232973">
    <property type="component" value="Unassembled WGS sequence"/>
</dbReference>
<evidence type="ECO:0000256" key="2">
    <source>
        <dbReference type="SAM" id="Coils"/>
    </source>
</evidence>
<dbReference type="EMBL" id="JAUSTP010000005">
    <property type="protein sequence ID" value="MDQ0189235.1"/>
    <property type="molecule type" value="Genomic_DNA"/>
</dbReference>
<evidence type="ECO:0000313" key="6">
    <source>
        <dbReference type="EMBL" id="MDQ0189235.1"/>
    </source>
</evidence>
<feature type="coiled-coil region" evidence="2">
    <location>
        <begin position="107"/>
        <end position="163"/>
    </location>
</feature>
<protein>
    <submittedName>
        <fullName evidence="6">HlyD family secretion protein</fullName>
    </submittedName>
</protein>
<dbReference type="PANTHER" id="PTHR30469">
    <property type="entry name" value="MULTIDRUG RESISTANCE PROTEIN MDTA"/>
    <property type="match status" value="1"/>
</dbReference>
<keyword evidence="3" id="KW-0472">Membrane</keyword>
<dbReference type="Gene3D" id="2.40.420.20">
    <property type="match status" value="1"/>
</dbReference>
<dbReference type="RefSeq" id="WP_274455091.1">
    <property type="nucleotide sequence ID" value="NZ_CP067097.1"/>
</dbReference>
<accession>A0ABT9XG11</accession>